<dbReference type="KEGG" id="tti:THITH_08540"/>
<dbReference type="InterPro" id="IPR036291">
    <property type="entry name" value="NAD(P)-bd_dom_sf"/>
</dbReference>
<proteinExistence type="inferred from homology"/>
<keyword evidence="5" id="KW-1185">Reference proteome</keyword>
<dbReference type="Gene3D" id="3.40.50.720">
    <property type="entry name" value="NAD(P)-binding Rossmann-like Domain"/>
    <property type="match status" value="1"/>
</dbReference>
<reference evidence="4 5" key="1">
    <citation type="submission" date="2013-12" db="EMBL/GenBank/DDBJ databases">
        <authorList>
            <consortium name="DOE Joint Genome Institute"/>
            <person name="Muyzer G."/>
            <person name="Huntemann M."/>
            <person name="Han J."/>
            <person name="Chen A."/>
            <person name="Kyrpides N."/>
            <person name="Mavromatis K."/>
            <person name="Markowitz V."/>
            <person name="Palaniappan K."/>
            <person name="Ivanova N."/>
            <person name="Schaumberg A."/>
            <person name="Pati A."/>
            <person name="Liolios K."/>
            <person name="Nordberg H.P."/>
            <person name="Cantor M.N."/>
            <person name="Hua S.X."/>
            <person name="Woyke T."/>
        </authorList>
    </citation>
    <scope>NUCLEOTIDE SEQUENCE [LARGE SCALE GENOMIC DNA]</scope>
    <source>
        <strain evidence="4 5">ARh 1</strain>
    </source>
</reference>
<comment type="similarity">
    <text evidence="1">Belongs to the NmrA-type oxidoreductase family.</text>
</comment>
<sequence length="316" mass="34537">MAAVRTIVVIGATGAQGGGLARAIRSDPEGHFQVRALTRNAQSEPARELTRIGAEVVEANLDDVQSLKKAFEGAWGAYCVTNFWEHFSPERELSQAANMAEAAAAAGLGHVIWSTLEDTRKWVPLDDDRMPTLMGRYKVPHFDAKGEANQAFTERGVPTTCLLTSFYWENFIYFGLGPKRGSDGVYAITMPMGDAKLPGIGCEDIGRCALGIFKRGGDYIGRTVGIAGEHLTGAQMAAAMGRALGVEVRYNDVPPDVYRGFGFQGADDLGNMFQFKRDFNAEFCGARDVDQARFLNPALETFDQWLARNRDRIPLG</sequence>
<dbReference type="EMBL" id="CP007029">
    <property type="protein sequence ID" value="AHE98296.1"/>
    <property type="molecule type" value="Genomic_DNA"/>
</dbReference>
<dbReference type="InterPro" id="IPR008030">
    <property type="entry name" value="NmrA-like"/>
</dbReference>
<evidence type="ECO:0000313" key="5">
    <source>
        <dbReference type="Proteomes" id="UP000005289"/>
    </source>
</evidence>
<dbReference type="Pfam" id="PF05368">
    <property type="entry name" value="NmrA"/>
    <property type="match status" value="1"/>
</dbReference>
<dbReference type="PANTHER" id="PTHR42748">
    <property type="entry name" value="NITROGEN METABOLITE REPRESSION PROTEIN NMRA FAMILY MEMBER"/>
    <property type="match status" value="1"/>
</dbReference>
<evidence type="ECO:0000259" key="3">
    <source>
        <dbReference type="Pfam" id="PF05368"/>
    </source>
</evidence>
<dbReference type="CDD" id="cd05251">
    <property type="entry name" value="NmrA_like_SDR_a"/>
    <property type="match status" value="1"/>
</dbReference>
<dbReference type="STRING" id="713585.THITH_08540"/>
<dbReference type="Proteomes" id="UP000005289">
    <property type="component" value="Chromosome"/>
</dbReference>
<accession>W0DIN9</accession>
<dbReference type="SUPFAM" id="SSF51735">
    <property type="entry name" value="NAD(P)-binding Rossmann-fold domains"/>
    <property type="match status" value="1"/>
</dbReference>
<evidence type="ECO:0000313" key="4">
    <source>
        <dbReference type="EMBL" id="AHE98296.1"/>
    </source>
</evidence>
<dbReference type="AlphaFoldDB" id="W0DIN9"/>
<name>W0DIN9_9GAMM</name>
<gene>
    <name evidence="4" type="ORF">THITH_08540</name>
</gene>
<dbReference type="OrthoDB" id="9798669at2"/>
<dbReference type="HOGENOM" id="CLU_007383_8_2_6"/>
<dbReference type="RefSeq" id="WP_006747545.1">
    <property type="nucleotide sequence ID" value="NZ_CP007029.1"/>
</dbReference>
<organism evidence="4 5">
    <name type="scientific">Thioalkalivibrio paradoxus ARh 1</name>
    <dbReference type="NCBI Taxonomy" id="713585"/>
    <lineage>
        <taxon>Bacteria</taxon>
        <taxon>Pseudomonadati</taxon>
        <taxon>Pseudomonadota</taxon>
        <taxon>Gammaproteobacteria</taxon>
        <taxon>Chromatiales</taxon>
        <taxon>Ectothiorhodospiraceae</taxon>
        <taxon>Thioalkalivibrio</taxon>
    </lineage>
</organism>
<protein>
    <submittedName>
        <fullName evidence="4">Nucleotide-diphosphate-sugar epimerase</fullName>
    </submittedName>
</protein>
<dbReference type="PANTHER" id="PTHR42748:SF7">
    <property type="entry name" value="NMRA LIKE REDOX SENSOR 1-RELATED"/>
    <property type="match status" value="1"/>
</dbReference>
<dbReference type="Gene3D" id="3.90.25.10">
    <property type="entry name" value="UDP-galactose 4-epimerase, domain 1"/>
    <property type="match status" value="1"/>
</dbReference>
<dbReference type="InterPro" id="IPR051164">
    <property type="entry name" value="NmrA-like_oxidored"/>
</dbReference>
<evidence type="ECO:0000256" key="2">
    <source>
        <dbReference type="ARBA" id="ARBA00022857"/>
    </source>
</evidence>
<evidence type="ECO:0000256" key="1">
    <source>
        <dbReference type="ARBA" id="ARBA00006328"/>
    </source>
</evidence>
<feature type="domain" description="NmrA-like" evidence="3">
    <location>
        <begin position="6"/>
        <end position="282"/>
    </location>
</feature>
<keyword evidence="2" id="KW-0521">NADP</keyword>